<dbReference type="Pfam" id="PF02386">
    <property type="entry name" value="TrkH"/>
    <property type="match status" value="1"/>
</dbReference>
<reference evidence="11 12" key="1">
    <citation type="journal article" date="2025" name="Anaerobe">
        <title>Description of Anaerococcus kampingiae sp. nov., Anaerococcus groningensis sp. nov., Anaerococcus martiniensis sp. nov., and Anaerococcus cruorum sp. nov., isolated from human clinical specimens.</title>
        <authorList>
            <person name="Boiten K.E."/>
            <person name="Meijer J."/>
            <person name="van Wezel E.M."/>
            <person name="Veloo A.C.M."/>
        </authorList>
    </citation>
    <scope>NUCLEOTIDE SEQUENCE [LARGE SCALE GENOMIC DNA]</scope>
    <source>
        <strain evidence="11 12">ENR0831</strain>
    </source>
</reference>
<evidence type="ECO:0000256" key="4">
    <source>
        <dbReference type="ARBA" id="ARBA00022538"/>
    </source>
</evidence>
<comment type="subcellular location">
    <subcellularLocation>
        <location evidence="1">Cell membrane</location>
        <topology evidence="1">Multi-pass membrane protein</topology>
    </subcellularLocation>
</comment>
<dbReference type="PANTHER" id="PTHR32024">
    <property type="entry name" value="TRK SYSTEM POTASSIUM UPTAKE PROTEIN TRKG-RELATED"/>
    <property type="match status" value="1"/>
</dbReference>
<dbReference type="Proteomes" id="UP001637996">
    <property type="component" value="Unassembled WGS sequence"/>
</dbReference>
<accession>A0ABW9M7C8</accession>
<evidence type="ECO:0000256" key="3">
    <source>
        <dbReference type="ARBA" id="ARBA00022475"/>
    </source>
</evidence>
<evidence type="ECO:0000256" key="5">
    <source>
        <dbReference type="ARBA" id="ARBA00022692"/>
    </source>
</evidence>
<dbReference type="NCBIfam" id="TIGR00933">
    <property type="entry name" value="2a38"/>
    <property type="match status" value="1"/>
</dbReference>
<dbReference type="EMBL" id="JBGMEI010000003">
    <property type="protein sequence ID" value="MFO3665238.1"/>
    <property type="molecule type" value="Genomic_DNA"/>
</dbReference>
<feature type="transmembrane region" description="Helical" evidence="10">
    <location>
        <begin position="132"/>
        <end position="153"/>
    </location>
</feature>
<evidence type="ECO:0000313" key="11">
    <source>
        <dbReference type="EMBL" id="MFO3665238.1"/>
    </source>
</evidence>
<evidence type="ECO:0000256" key="9">
    <source>
        <dbReference type="ARBA" id="ARBA00023136"/>
    </source>
</evidence>
<evidence type="ECO:0000256" key="2">
    <source>
        <dbReference type="ARBA" id="ARBA00022448"/>
    </source>
</evidence>
<dbReference type="InterPro" id="IPR003445">
    <property type="entry name" value="Cat_transpt"/>
</dbReference>
<dbReference type="RefSeq" id="WP_410030946.1">
    <property type="nucleotide sequence ID" value="NZ_JBGMEI010000003.1"/>
</dbReference>
<keyword evidence="2" id="KW-0813">Transport</keyword>
<feature type="transmembrane region" description="Helical" evidence="10">
    <location>
        <begin position="354"/>
        <end position="375"/>
    </location>
</feature>
<feature type="transmembrane region" description="Helical" evidence="10">
    <location>
        <begin position="81"/>
        <end position="105"/>
    </location>
</feature>
<keyword evidence="9 10" id="KW-0472">Membrane</keyword>
<dbReference type="InterPro" id="IPR004772">
    <property type="entry name" value="TrkH"/>
</dbReference>
<name>A0ABW9M7C8_9FIRM</name>
<keyword evidence="7 10" id="KW-1133">Transmembrane helix</keyword>
<feature type="transmembrane region" description="Helical" evidence="10">
    <location>
        <begin position="196"/>
        <end position="214"/>
    </location>
</feature>
<feature type="transmembrane region" description="Helical" evidence="10">
    <location>
        <begin position="20"/>
        <end position="38"/>
    </location>
</feature>
<evidence type="ECO:0000256" key="6">
    <source>
        <dbReference type="ARBA" id="ARBA00022958"/>
    </source>
</evidence>
<keyword evidence="3" id="KW-1003">Cell membrane</keyword>
<evidence type="ECO:0000256" key="1">
    <source>
        <dbReference type="ARBA" id="ARBA00004651"/>
    </source>
</evidence>
<proteinExistence type="predicted"/>
<keyword evidence="6" id="KW-0630">Potassium</keyword>
<evidence type="ECO:0000256" key="8">
    <source>
        <dbReference type="ARBA" id="ARBA00023065"/>
    </source>
</evidence>
<keyword evidence="4" id="KW-0633">Potassium transport</keyword>
<keyword evidence="8" id="KW-0406">Ion transport</keyword>
<keyword evidence="12" id="KW-1185">Reference proteome</keyword>
<evidence type="ECO:0000313" key="12">
    <source>
        <dbReference type="Proteomes" id="UP001637996"/>
    </source>
</evidence>
<keyword evidence="5 10" id="KW-0812">Transmembrane</keyword>
<gene>
    <name evidence="11" type="ORF">ACCQ41_03090</name>
</gene>
<organism evidence="11 12">
    <name type="scientific">Anaerococcus martiniensis</name>
    <dbReference type="NCBI Taxonomy" id="3115615"/>
    <lineage>
        <taxon>Bacteria</taxon>
        <taxon>Bacillati</taxon>
        <taxon>Bacillota</taxon>
        <taxon>Tissierellia</taxon>
        <taxon>Tissierellales</taxon>
        <taxon>Peptoniphilaceae</taxon>
        <taxon>Anaerococcus</taxon>
    </lineage>
</organism>
<evidence type="ECO:0000256" key="10">
    <source>
        <dbReference type="SAM" id="Phobius"/>
    </source>
</evidence>
<feature type="transmembrane region" description="Helical" evidence="10">
    <location>
        <begin position="410"/>
        <end position="432"/>
    </location>
</feature>
<dbReference type="PANTHER" id="PTHR32024:SF1">
    <property type="entry name" value="KTR SYSTEM POTASSIUM UPTAKE PROTEIN B"/>
    <property type="match status" value="1"/>
</dbReference>
<feature type="transmembrane region" description="Helical" evidence="10">
    <location>
        <begin position="307"/>
        <end position="333"/>
    </location>
</feature>
<feature type="transmembrane region" description="Helical" evidence="10">
    <location>
        <begin position="234"/>
        <end position="252"/>
    </location>
</feature>
<sequence length="449" mass="48756">MQKKFLRRIIDKATDKPPLILTIGFLILITIGGIILSTPFVTQSGERTRIVDAFFVAASASCVTGLSPVNTAEHWNTFGQVVILILIQIGGLGVMSLASLIPLILRKKIGIKSRLILKEQFNIESMSGVLRLFRYVLFFTLAVEGLGALLLAIRFVPAYGFLKGIWFAIFHSISAFCNAGFDILGDSLYPLRHDYLVNLTIMALVAIGGLGFMVTSEIYNKRELKILSTHSKLVLLTNLALIVIGGLGFFALESIRGGILEGEGLGNGMLISFFQSVSARTAGFYSIDIGQSRSSTSLLLMSLMFVGGSPGSTAGGIKTTSFIVLILAVISVIKNEKEPVVFNRSISNDTIKKALSIFMISLFLVILVSFTISTWERFNFIDILFETVSALGTVGTTRGITDQLTRASKVIIGICMYLGRIGPMTMALSFGLKSDDKLIKYPEGFISIG</sequence>
<protein>
    <submittedName>
        <fullName evidence="11">TrkH family potassium uptake protein</fullName>
    </submittedName>
</protein>
<evidence type="ECO:0000256" key="7">
    <source>
        <dbReference type="ARBA" id="ARBA00022989"/>
    </source>
</evidence>
<comment type="caution">
    <text evidence="11">The sequence shown here is derived from an EMBL/GenBank/DDBJ whole genome shotgun (WGS) entry which is preliminary data.</text>
</comment>